<feature type="domain" description="Mannosyl-glycoprotein endo-beta-N-acetylglucosamidase-like" evidence="3">
    <location>
        <begin position="49"/>
        <end position="209"/>
    </location>
</feature>
<evidence type="ECO:0000256" key="1">
    <source>
        <dbReference type="ARBA" id="ARBA00022801"/>
    </source>
</evidence>
<evidence type="ECO:0000313" key="4">
    <source>
        <dbReference type="EMBL" id="MDK2564818.1"/>
    </source>
</evidence>
<evidence type="ECO:0000259" key="3">
    <source>
        <dbReference type="SMART" id="SM00047"/>
    </source>
</evidence>
<reference evidence="4 5" key="1">
    <citation type="submission" date="2023-05" db="EMBL/GenBank/DDBJ databases">
        <title>Rombocin, a short stable natural nisin variant, displays selective antimicrobial activity against Listeria monocytogenes and employs dual mode of action to kill target bacterial strains.</title>
        <authorList>
            <person name="Wambui J."/>
            <person name="Stephan R."/>
            <person name="Kuipers O.P."/>
        </authorList>
    </citation>
    <scope>NUCLEOTIDE SEQUENCE [LARGE SCALE GENOMIC DNA]</scope>
    <source>
        <strain evidence="4 5">RC002</strain>
    </source>
</reference>
<dbReference type="SMART" id="SM00047">
    <property type="entry name" value="LYZ2"/>
    <property type="match status" value="1"/>
</dbReference>
<keyword evidence="5" id="KW-1185">Reference proteome</keyword>
<dbReference type="RefSeq" id="WP_284133722.1">
    <property type="nucleotide sequence ID" value="NZ_JASKYM010000012.1"/>
</dbReference>
<evidence type="ECO:0000256" key="2">
    <source>
        <dbReference type="SAM" id="Phobius"/>
    </source>
</evidence>
<dbReference type="GO" id="GO:0016787">
    <property type="term" value="F:hydrolase activity"/>
    <property type="evidence" value="ECO:0007669"/>
    <property type="project" value="UniProtKB-KW"/>
</dbReference>
<dbReference type="EMBL" id="JASKYM010000012">
    <property type="protein sequence ID" value="MDK2564818.1"/>
    <property type="molecule type" value="Genomic_DNA"/>
</dbReference>
<feature type="transmembrane region" description="Helical" evidence="2">
    <location>
        <begin position="21"/>
        <end position="42"/>
    </location>
</feature>
<dbReference type="Pfam" id="PF01832">
    <property type="entry name" value="Glucosaminidase"/>
    <property type="match status" value="1"/>
</dbReference>
<proteinExistence type="predicted"/>
<organism evidence="4 5">
    <name type="scientific">Romboutsia sedimentorum</name>
    <dbReference type="NCBI Taxonomy" id="1368474"/>
    <lineage>
        <taxon>Bacteria</taxon>
        <taxon>Bacillati</taxon>
        <taxon>Bacillota</taxon>
        <taxon>Clostridia</taxon>
        <taxon>Peptostreptococcales</taxon>
        <taxon>Peptostreptococcaceae</taxon>
        <taxon>Romboutsia</taxon>
    </lineage>
</organism>
<keyword evidence="2" id="KW-0472">Membrane</keyword>
<keyword evidence="1 4" id="KW-0378">Hydrolase</keyword>
<accession>A0ABT7EFK0</accession>
<keyword evidence="2" id="KW-0812">Transmembrane</keyword>
<dbReference type="Proteomes" id="UP001301012">
    <property type="component" value="Unassembled WGS sequence"/>
</dbReference>
<dbReference type="InterPro" id="IPR002901">
    <property type="entry name" value="MGlyc_endo_b_GlcNAc-like_dom"/>
</dbReference>
<dbReference type="PANTHER" id="PTHR33308">
    <property type="entry name" value="PEPTIDOGLYCAN HYDROLASE FLGJ"/>
    <property type="match status" value="1"/>
</dbReference>
<protein>
    <submittedName>
        <fullName evidence="4">Glycoside hydrolase family 73 protein</fullName>
    </submittedName>
</protein>
<comment type="caution">
    <text evidence="4">The sequence shown here is derived from an EMBL/GenBank/DDBJ whole genome shotgun (WGS) entry which is preliminary data.</text>
</comment>
<dbReference type="Gene3D" id="1.10.530.10">
    <property type="match status" value="1"/>
</dbReference>
<dbReference type="PANTHER" id="PTHR33308:SF9">
    <property type="entry name" value="PEPTIDOGLYCAN HYDROLASE FLGJ"/>
    <property type="match status" value="1"/>
</dbReference>
<gene>
    <name evidence="4" type="ORF">QOZ84_14880</name>
</gene>
<evidence type="ECO:0000313" key="5">
    <source>
        <dbReference type="Proteomes" id="UP001301012"/>
    </source>
</evidence>
<sequence length="212" mass="24590">MGRKKLKHLGRYKKMKKNIKKIGSVVCVIISISVILNIVNYIKNTNESKEIYTENSKIDFINKVEKGAKKSYRQYEIFPSITIAQAILESGWGESELTKNSNNLFGIKADSRWKGEYVEAITSENYDDKIKAKFRKYDSLESSIEDHAKFLVENQRYEKNGVFKARDYKKQAKALQDAGYSTKKNEKGELMYANMLIQLIEKYNLQELDSKL</sequence>
<keyword evidence="2" id="KW-1133">Transmembrane helix</keyword>
<name>A0ABT7EFK0_9FIRM</name>
<dbReference type="InterPro" id="IPR051056">
    <property type="entry name" value="Glycosyl_Hydrolase_73"/>
</dbReference>